<accession>A0A382B3E4</accession>
<protein>
    <submittedName>
        <fullName evidence="1">Uncharacterized protein</fullName>
    </submittedName>
</protein>
<reference evidence="1" key="1">
    <citation type="submission" date="2018-05" db="EMBL/GenBank/DDBJ databases">
        <authorList>
            <person name="Lanie J.A."/>
            <person name="Ng W.-L."/>
            <person name="Kazmierczak K.M."/>
            <person name="Andrzejewski T.M."/>
            <person name="Davidsen T.M."/>
            <person name="Wayne K.J."/>
            <person name="Tettelin H."/>
            <person name="Glass J.I."/>
            <person name="Rusch D."/>
            <person name="Podicherti R."/>
            <person name="Tsui H.-C.T."/>
            <person name="Winkler M.E."/>
        </authorList>
    </citation>
    <scope>NUCLEOTIDE SEQUENCE</scope>
</reference>
<sequence>VTPEAWAALSAAFLLGAMSPGPSLAVVLRNTMVGGRK</sequence>
<organism evidence="1">
    <name type="scientific">marine metagenome</name>
    <dbReference type="NCBI Taxonomy" id="408172"/>
    <lineage>
        <taxon>unclassified sequences</taxon>
        <taxon>metagenomes</taxon>
        <taxon>ecological metagenomes</taxon>
    </lineage>
</organism>
<name>A0A382B3E4_9ZZZZ</name>
<evidence type="ECO:0000313" key="1">
    <source>
        <dbReference type="EMBL" id="SVB07832.1"/>
    </source>
</evidence>
<dbReference type="EMBL" id="UINC01027859">
    <property type="protein sequence ID" value="SVB07832.1"/>
    <property type="molecule type" value="Genomic_DNA"/>
</dbReference>
<dbReference type="AlphaFoldDB" id="A0A382B3E4"/>
<feature type="non-terminal residue" evidence="1">
    <location>
        <position position="37"/>
    </location>
</feature>
<proteinExistence type="predicted"/>
<gene>
    <name evidence="1" type="ORF">METZ01_LOCUS160686</name>
</gene>
<feature type="non-terminal residue" evidence="1">
    <location>
        <position position="1"/>
    </location>
</feature>